<dbReference type="InterPro" id="IPR008011">
    <property type="entry name" value="Complex1_LYR_dom"/>
</dbReference>
<reference evidence="3" key="1">
    <citation type="submission" date="2022-08" db="EMBL/GenBank/DDBJ databases">
        <authorList>
            <person name="Gutierrez-Valencia J."/>
        </authorList>
    </citation>
    <scope>NUCLEOTIDE SEQUENCE</scope>
</reference>
<accession>A0AAV0S006</accession>
<evidence type="ECO:0000259" key="2">
    <source>
        <dbReference type="Pfam" id="PF05347"/>
    </source>
</evidence>
<evidence type="ECO:0000313" key="3">
    <source>
        <dbReference type="EMBL" id="CAI0626120.1"/>
    </source>
</evidence>
<evidence type="ECO:0000256" key="1">
    <source>
        <dbReference type="SAM" id="MobiDB-lite"/>
    </source>
</evidence>
<feature type="compositionally biased region" description="Polar residues" evidence="1">
    <location>
        <begin position="1"/>
        <end position="11"/>
    </location>
</feature>
<sequence length="141" mass="16111">MKPINTDSLPPTKSRPKRAGHPRVRDSLLPPTVSLAIYKHLQRPDQSPSSESVVGDRSNSLALKTAFQLYKECLRRAKYVGHQQHNTALLVEMVRQQFKKHKHEIDPDKIQKLKDDAARGLINHMLYESEKMSGRKFSKSA</sequence>
<feature type="region of interest" description="Disordered" evidence="1">
    <location>
        <begin position="1"/>
        <end position="27"/>
    </location>
</feature>
<evidence type="ECO:0000313" key="4">
    <source>
        <dbReference type="Proteomes" id="UP001154282"/>
    </source>
</evidence>
<protein>
    <recommendedName>
        <fullName evidence="2">Complex 1 LYR protein domain-containing protein</fullName>
    </recommendedName>
</protein>
<comment type="caution">
    <text evidence="3">The sequence shown here is derived from an EMBL/GenBank/DDBJ whole genome shotgun (WGS) entry which is preliminary data.</text>
</comment>
<proteinExistence type="predicted"/>
<name>A0AAV0S006_9ROSI</name>
<keyword evidence="4" id="KW-1185">Reference proteome</keyword>
<feature type="domain" description="Complex 1 LYR protein" evidence="2">
    <location>
        <begin position="65"/>
        <end position="119"/>
    </location>
</feature>
<gene>
    <name evidence="3" type="ORF">LITE_LOCUS50718</name>
</gene>
<organism evidence="3 4">
    <name type="scientific">Linum tenue</name>
    <dbReference type="NCBI Taxonomy" id="586396"/>
    <lineage>
        <taxon>Eukaryota</taxon>
        <taxon>Viridiplantae</taxon>
        <taxon>Streptophyta</taxon>
        <taxon>Embryophyta</taxon>
        <taxon>Tracheophyta</taxon>
        <taxon>Spermatophyta</taxon>
        <taxon>Magnoliopsida</taxon>
        <taxon>eudicotyledons</taxon>
        <taxon>Gunneridae</taxon>
        <taxon>Pentapetalae</taxon>
        <taxon>rosids</taxon>
        <taxon>fabids</taxon>
        <taxon>Malpighiales</taxon>
        <taxon>Linaceae</taxon>
        <taxon>Linum</taxon>
    </lineage>
</organism>
<dbReference type="EMBL" id="CAMGYJ010000011">
    <property type="protein sequence ID" value="CAI0626120.1"/>
    <property type="molecule type" value="Genomic_DNA"/>
</dbReference>
<dbReference type="AlphaFoldDB" id="A0AAV0S006"/>
<dbReference type="Pfam" id="PF05347">
    <property type="entry name" value="Complex1_LYR"/>
    <property type="match status" value="1"/>
</dbReference>
<dbReference type="CDD" id="cd20251">
    <property type="entry name" value="Complex1_LYR_SF"/>
    <property type="match status" value="1"/>
</dbReference>
<dbReference type="Proteomes" id="UP001154282">
    <property type="component" value="Unassembled WGS sequence"/>
</dbReference>
<dbReference type="PANTHER" id="PTHR47579">
    <property type="entry name" value="COMPLEX 1 LYR PROTEIN"/>
    <property type="match status" value="1"/>
</dbReference>
<dbReference type="PANTHER" id="PTHR47579:SF3">
    <property type="entry name" value="COMPLEX 1 LYR PROTEIN DOMAIN-CONTAINING PROTEIN"/>
    <property type="match status" value="1"/>
</dbReference>